<reference evidence="3 4" key="1">
    <citation type="journal article" date="2018" name="Nat. Ecol. Evol.">
        <title>Pezizomycetes genomes reveal the molecular basis of ectomycorrhizal truffle lifestyle.</title>
        <authorList>
            <person name="Murat C."/>
            <person name="Payen T."/>
            <person name="Noel B."/>
            <person name="Kuo A."/>
            <person name="Morin E."/>
            <person name="Chen J."/>
            <person name="Kohler A."/>
            <person name="Krizsan K."/>
            <person name="Balestrini R."/>
            <person name="Da Silva C."/>
            <person name="Montanini B."/>
            <person name="Hainaut M."/>
            <person name="Levati E."/>
            <person name="Barry K.W."/>
            <person name="Belfiori B."/>
            <person name="Cichocki N."/>
            <person name="Clum A."/>
            <person name="Dockter R.B."/>
            <person name="Fauchery L."/>
            <person name="Guy J."/>
            <person name="Iotti M."/>
            <person name="Le Tacon F."/>
            <person name="Lindquist E.A."/>
            <person name="Lipzen A."/>
            <person name="Malagnac F."/>
            <person name="Mello A."/>
            <person name="Molinier V."/>
            <person name="Miyauchi S."/>
            <person name="Poulain J."/>
            <person name="Riccioni C."/>
            <person name="Rubini A."/>
            <person name="Sitrit Y."/>
            <person name="Splivallo R."/>
            <person name="Traeger S."/>
            <person name="Wang M."/>
            <person name="Zifcakova L."/>
            <person name="Wipf D."/>
            <person name="Zambonelli A."/>
            <person name="Paolocci F."/>
            <person name="Nowrousian M."/>
            <person name="Ottonello S."/>
            <person name="Baldrian P."/>
            <person name="Spatafora J.W."/>
            <person name="Henrissat B."/>
            <person name="Nagy L.G."/>
            <person name="Aury J.M."/>
            <person name="Wincker P."/>
            <person name="Grigoriev I.V."/>
            <person name="Bonfante P."/>
            <person name="Martin F.M."/>
        </authorList>
    </citation>
    <scope>NUCLEOTIDE SEQUENCE [LARGE SCALE GENOMIC DNA]</scope>
    <source>
        <strain evidence="3 4">ATCC MYA-4762</strain>
    </source>
</reference>
<keyword evidence="1" id="KW-0175">Coiled coil</keyword>
<dbReference type="InParanoid" id="A0A3N4M0C0"/>
<protein>
    <submittedName>
        <fullName evidence="3">Uncharacterized protein</fullName>
    </submittedName>
</protein>
<proteinExistence type="predicted"/>
<evidence type="ECO:0000256" key="2">
    <source>
        <dbReference type="SAM" id="MobiDB-lite"/>
    </source>
</evidence>
<feature type="region of interest" description="Disordered" evidence="2">
    <location>
        <begin position="1"/>
        <end position="38"/>
    </location>
</feature>
<accession>A0A3N4M0C0</accession>
<dbReference type="STRING" id="1051890.A0A3N4M0C0"/>
<feature type="compositionally biased region" description="Polar residues" evidence="2">
    <location>
        <begin position="394"/>
        <end position="405"/>
    </location>
</feature>
<dbReference type="Proteomes" id="UP000267821">
    <property type="component" value="Unassembled WGS sequence"/>
</dbReference>
<dbReference type="PANTHER" id="PTHR42032">
    <property type="entry name" value="YALI0E30679P"/>
    <property type="match status" value="1"/>
</dbReference>
<sequence length="405" mass="45161">MLQSPDGAAGSSTRPVDAASHPSTPGRPVRHRSSTGKVPAMELPRRGSILSEMSLDEARGILKAKTDEVLLPESSTWHSIPLAFAVLPAIAGAFLDKGESYTTDALLLLLAGIFLHRLVKFPWEWYQKSIVLAVEQDVSELLRDPRDRLADLASNKRSPHEEQQRKRAEDELRYDEARALLACFMGPLFGGWLLHIIRSSLSRPSEGLVSNFNLTIFVLAAELRPAAEVVRLLRGRNERLQSLMHHPPVSKMEILAAKVEELHAEVRELSALATKVIEREADLDALNRAVRRYEKNEAMHSQQTETRISEIDTKLNDFVSLAAAATRNQQTITILLFEWACAVLVLPFALVWKVVSLPAKAVETLTHFKSPLLLKHTASSQRKSREKSKGARSTLKSNRAQSFLE</sequence>
<keyword evidence="4" id="KW-1185">Reference proteome</keyword>
<dbReference type="OrthoDB" id="5422510at2759"/>
<evidence type="ECO:0000313" key="3">
    <source>
        <dbReference type="EMBL" id="RPB26842.1"/>
    </source>
</evidence>
<gene>
    <name evidence="3" type="ORF">L211DRAFT_780743</name>
</gene>
<feature type="coiled-coil region" evidence="1">
    <location>
        <begin position="252"/>
        <end position="303"/>
    </location>
</feature>
<evidence type="ECO:0000313" key="4">
    <source>
        <dbReference type="Proteomes" id="UP000267821"/>
    </source>
</evidence>
<dbReference type="AlphaFoldDB" id="A0A3N4M0C0"/>
<dbReference type="PANTHER" id="PTHR42032:SF1">
    <property type="entry name" value="YALI0E30679P"/>
    <property type="match status" value="1"/>
</dbReference>
<name>A0A3N4M0C0_9PEZI</name>
<organism evidence="3 4">
    <name type="scientific">Terfezia boudieri ATCC MYA-4762</name>
    <dbReference type="NCBI Taxonomy" id="1051890"/>
    <lineage>
        <taxon>Eukaryota</taxon>
        <taxon>Fungi</taxon>
        <taxon>Dikarya</taxon>
        <taxon>Ascomycota</taxon>
        <taxon>Pezizomycotina</taxon>
        <taxon>Pezizomycetes</taxon>
        <taxon>Pezizales</taxon>
        <taxon>Pezizaceae</taxon>
        <taxon>Terfezia</taxon>
    </lineage>
</organism>
<evidence type="ECO:0000256" key="1">
    <source>
        <dbReference type="SAM" id="Coils"/>
    </source>
</evidence>
<dbReference type="EMBL" id="ML121533">
    <property type="protein sequence ID" value="RPB26842.1"/>
    <property type="molecule type" value="Genomic_DNA"/>
</dbReference>
<feature type="region of interest" description="Disordered" evidence="2">
    <location>
        <begin position="379"/>
        <end position="405"/>
    </location>
</feature>